<dbReference type="Pfam" id="PF06985">
    <property type="entry name" value="HET"/>
    <property type="match status" value="1"/>
</dbReference>
<dbReference type="InterPro" id="IPR052895">
    <property type="entry name" value="HetReg/Transcr_Mod"/>
</dbReference>
<dbReference type="Proteomes" id="UP000800040">
    <property type="component" value="Unassembled WGS sequence"/>
</dbReference>
<dbReference type="PANTHER" id="PTHR24148">
    <property type="entry name" value="ANKYRIN REPEAT DOMAIN-CONTAINING PROTEIN 39 HOMOLOG-RELATED"/>
    <property type="match status" value="1"/>
</dbReference>
<proteinExistence type="predicted"/>
<protein>
    <submittedName>
        <fullName evidence="2">HET-domain-containing protein</fullName>
    </submittedName>
</protein>
<dbReference type="OrthoDB" id="2157530at2759"/>
<keyword evidence="3" id="KW-1185">Reference proteome</keyword>
<accession>A0A6A5K401</accession>
<organism evidence="2 3">
    <name type="scientific">Decorospora gaudefroyi</name>
    <dbReference type="NCBI Taxonomy" id="184978"/>
    <lineage>
        <taxon>Eukaryota</taxon>
        <taxon>Fungi</taxon>
        <taxon>Dikarya</taxon>
        <taxon>Ascomycota</taxon>
        <taxon>Pezizomycotina</taxon>
        <taxon>Dothideomycetes</taxon>
        <taxon>Pleosporomycetidae</taxon>
        <taxon>Pleosporales</taxon>
        <taxon>Pleosporineae</taxon>
        <taxon>Pleosporaceae</taxon>
        <taxon>Decorospora</taxon>
    </lineage>
</organism>
<dbReference type="AlphaFoldDB" id="A0A6A5K401"/>
<dbReference type="EMBL" id="ML975446">
    <property type="protein sequence ID" value="KAF1829387.1"/>
    <property type="molecule type" value="Genomic_DNA"/>
</dbReference>
<evidence type="ECO:0000313" key="3">
    <source>
        <dbReference type="Proteomes" id="UP000800040"/>
    </source>
</evidence>
<name>A0A6A5K401_9PLEO</name>
<sequence length="672" mass="76964">MPLPRYTYTSLNGPDEIRVLKISPNQGRIEVSVLHVAVTTFPFRALSYVWGDPEHAHQATVLDHLGFAAGWIPLTKNLGNALCDLRGAEGLQEQYFWIDQICINQQDNREKNQQVAMMSEIYTQAKQVITYLGPAGTALEEKRGTELLNRITKNIPKATWRQMHEAGSIERIRDWILEDIIQMELLPSDLNLTVENMPKEDNISKRYIEQGWDWLIHVAYSEWTQRLWIVQEQVLNKEITTLRGHRLIEWDAIATVPILFAIRYLPQQYRDLSRKRPDTMALRLDDAERTIYGIWWDRHARSEHEAEYTWSSLCHNLQWYQPVLCRDARDRVYAILAISEDAVALGLRPDYSDLNSAEILSKELSSRVLATGYNLEFLSFSLSWRQPNSTLPSWCLDLSRPVGVNAPGNIPVEVYTPHPVSFCIHPVRFSGDGTILVAKGRILDCVSTANNGQTWDWNPHDEPLQLEYLHELINLLSHEFSLGDVSSILRTITARAPWSEREQEKDASGADGLPGSNDYHDTMAFYFWAYLRHLMRPHMYTIPPMAKTLFGRCERILENIKILAPDNMYPLLQFDDATSKEESGAVTKILEYELVHGRCFGRTDGGRFYNAIHTVQEGDKVIALQGADQLYVVRLAGTAYKLIGDVYVYGLMQGEAYKDVDPMTVDHDIELA</sequence>
<evidence type="ECO:0000259" key="1">
    <source>
        <dbReference type="Pfam" id="PF06985"/>
    </source>
</evidence>
<dbReference type="PANTHER" id="PTHR24148:SF64">
    <property type="entry name" value="HETEROKARYON INCOMPATIBILITY DOMAIN-CONTAINING PROTEIN"/>
    <property type="match status" value="1"/>
</dbReference>
<feature type="domain" description="Heterokaryon incompatibility" evidence="1">
    <location>
        <begin position="43"/>
        <end position="232"/>
    </location>
</feature>
<gene>
    <name evidence="2" type="ORF">BDW02DRAFT_510046</name>
</gene>
<dbReference type="InterPro" id="IPR010730">
    <property type="entry name" value="HET"/>
</dbReference>
<evidence type="ECO:0000313" key="2">
    <source>
        <dbReference type="EMBL" id="KAF1829387.1"/>
    </source>
</evidence>
<reference evidence="2" key="1">
    <citation type="submission" date="2020-01" db="EMBL/GenBank/DDBJ databases">
        <authorList>
            <consortium name="DOE Joint Genome Institute"/>
            <person name="Haridas S."/>
            <person name="Albert R."/>
            <person name="Binder M."/>
            <person name="Bloem J."/>
            <person name="Labutti K."/>
            <person name="Salamov A."/>
            <person name="Andreopoulos B."/>
            <person name="Baker S.E."/>
            <person name="Barry K."/>
            <person name="Bills G."/>
            <person name="Bluhm B.H."/>
            <person name="Cannon C."/>
            <person name="Castanera R."/>
            <person name="Culley D.E."/>
            <person name="Daum C."/>
            <person name="Ezra D."/>
            <person name="Gonzalez J.B."/>
            <person name="Henrissat B."/>
            <person name="Kuo A."/>
            <person name="Liang C."/>
            <person name="Lipzen A."/>
            <person name="Lutzoni F."/>
            <person name="Magnuson J."/>
            <person name="Mondo S."/>
            <person name="Nolan M."/>
            <person name="Ohm R."/>
            <person name="Pangilinan J."/>
            <person name="Park H.-J."/>
            <person name="Ramirez L."/>
            <person name="Alfaro M."/>
            <person name="Sun H."/>
            <person name="Tritt A."/>
            <person name="Yoshinaga Y."/>
            <person name="Zwiers L.-H."/>
            <person name="Turgeon B.G."/>
            <person name="Goodwin S.B."/>
            <person name="Spatafora J.W."/>
            <person name="Crous P.W."/>
            <person name="Grigoriev I.V."/>
        </authorList>
    </citation>
    <scope>NUCLEOTIDE SEQUENCE</scope>
    <source>
        <strain evidence="2">P77</strain>
    </source>
</reference>